<accession>A0A4V2RHR8</accession>
<comment type="caution">
    <text evidence="1">The sequence shown here is derived from an EMBL/GenBank/DDBJ whole genome shotgun (WGS) entry which is preliminary data.</text>
</comment>
<dbReference type="RefSeq" id="WP_133035317.1">
    <property type="nucleotide sequence ID" value="NZ_BAABEI010000012.1"/>
</dbReference>
<name>A0A4V2RHR8_SHIGR</name>
<reference evidence="1 2" key="1">
    <citation type="submission" date="2019-03" db="EMBL/GenBank/DDBJ databases">
        <title>Genomic Encyclopedia of Type Strains, Phase IV (KMG-IV): sequencing the most valuable type-strain genomes for metagenomic binning, comparative biology and taxonomic classification.</title>
        <authorList>
            <person name="Goeker M."/>
        </authorList>
    </citation>
    <scope>NUCLEOTIDE SEQUENCE [LARGE SCALE GENOMIC DNA]</scope>
    <source>
        <strain evidence="1 2">DSM 18401</strain>
    </source>
</reference>
<gene>
    <name evidence="1" type="ORF">EV665_1135</name>
</gene>
<protein>
    <submittedName>
        <fullName evidence="1">Uncharacterized protein</fullName>
    </submittedName>
</protein>
<dbReference type="EMBL" id="SLVX01000013">
    <property type="protein sequence ID" value="TCN41420.1"/>
    <property type="molecule type" value="Genomic_DNA"/>
</dbReference>
<dbReference type="Proteomes" id="UP000295351">
    <property type="component" value="Unassembled WGS sequence"/>
</dbReference>
<organism evidence="1 2">
    <name type="scientific">Shinella granuli</name>
    <dbReference type="NCBI Taxonomy" id="323621"/>
    <lineage>
        <taxon>Bacteria</taxon>
        <taxon>Pseudomonadati</taxon>
        <taxon>Pseudomonadota</taxon>
        <taxon>Alphaproteobacteria</taxon>
        <taxon>Hyphomicrobiales</taxon>
        <taxon>Rhizobiaceae</taxon>
        <taxon>Shinella</taxon>
    </lineage>
</organism>
<sequence length="159" mass="17065">MVVTVRIKRRGDFSKLGRKIMTAITGPKQVKVGFVSGESDQENINKAFYNEFGTKGGASGGGWGGPVPERPFMRLGVKKTKEAMKSQVAPAAKSILTGRSTMRQALSKLGIMGQRDIRDSIVKLSSPPNSPVTIALKGSSNPLVDTGEMGKNVSWKIDE</sequence>
<evidence type="ECO:0000313" key="1">
    <source>
        <dbReference type="EMBL" id="TCN41420.1"/>
    </source>
</evidence>
<dbReference type="AlphaFoldDB" id="A0A4V2RHR8"/>
<proteinExistence type="predicted"/>
<evidence type="ECO:0000313" key="2">
    <source>
        <dbReference type="Proteomes" id="UP000295351"/>
    </source>
</evidence>
<keyword evidence="2" id="KW-1185">Reference proteome</keyword>